<feature type="transmembrane region" description="Helical" evidence="8">
    <location>
        <begin position="683"/>
        <end position="702"/>
    </location>
</feature>
<feature type="transmembrane region" description="Helical" evidence="8">
    <location>
        <begin position="763"/>
        <end position="784"/>
    </location>
</feature>
<keyword evidence="5" id="KW-0067">ATP-binding</keyword>
<keyword evidence="3 8" id="KW-0812">Transmembrane</keyword>
<dbReference type="SUPFAM" id="SSF52540">
    <property type="entry name" value="P-loop containing nucleoside triphosphate hydrolases"/>
    <property type="match status" value="1"/>
</dbReference>
<evidence type="ECO:0000256" key="6">
    <source>
        <dbReference type="ARBA" id="ARBA00022989"/>
    </source>
</evidence>
<comment type="caution">
    <text evidence="11">The sequence shown here is derived from an EMBL/GenBank/DDBJ whole genome shotgun (WGS) entry which is preliminary data.</text>
</comment>
<dbReference type="OrthoDB" id="184675at2759"/>
<dbReference type="InterPro" id="IPR003593">
    <property type="entry name" value="AAA+_ATPase"/>
</dbReference>
<dbReference type="PANTHER" id="PTHR48041">
    <property type="entry name" value="ABC TRANSPORTER G FAMILY MEMBER 28"/>
    <property type="match status" value="1"/>
</dbReference>
<dbReference type="GO" id="GO:0016887">
    <property type="term" value="F:ATP hydrolysis activity"/>
    <property type="evidence" value="ECO:0007669"/>
    <property type="project" value="InterPro"/>
</dbReference>
<feature type="transmembrane region" description="Helical" evidence="8">
    <location>
        <begin position="545"/>
        <end position="567"/>
    </location>
</feature>
<dbReference type="AlphaFoldDB" id="A0A813GU75"/>
<feature type="transmembrane region" description="Helical" evidence="8">
    <location>
        <begin position="654"/>
        <end position="676"/>
    </location>
</feature>
<comment type="subcellular location">
    <subcellularLocation>
        <location evidence="1">Membrane</location>
        <topology evidence="1">Multi-pass membrane protein</topology>
    </subcellularLocation>
</comment>
<dbReference type="InterPro" id="IPR050352">
    <property type="entry name" value="ABCG_transporters"/>
</dbReference>
<dbReference type="InterPro" id="IPR027417">
    <property type="entry name" value="P-loop_NTPase"/>
</dbReference>
<accession>A0A813GU75</accession>
<reference evidence="11" key="1">
    <citation type="submission" date="2021-02" db="EMBL/GenBank/DDBJ databases">
        <authorList>
            <person name="Dougan E. K."/>
            <person name="Rhodes N."/>
            <person name="Thang M."/>
            <person name="Chan C."/>
        </authorList>
    </citation>
    <scope>NUCLEOTIDE SEQUENCE</scope>
</reference>
<feature type="transmembrane region" description="Helical" evidence="8">
    <location>
        <begin position="618"/>
        <end position="642"/>
    </location>
</feature>
<feature type="transmembrane region" description="Helical" evidence="8">
    <location>
        <begin position="573"/>
        <end position="597"/>
    </location>
</feature>
<keyword evidence="7 8" id="KW-0472">Membrane</keyword>
<evidence type="ECO:0000259" key="10">
    <source>
        <dbReference type="PROSITE" id="PS50893"/>
    </source>
</evidence>
<feature type="signal peptide" evidence="9">
    <location>
        <begin position="1"/>
        <end position="22"/>
    </location>
</feature>
<dbReference type="SMART" id="SM00382">
    <property type="entry name" value="AAA"/>
    <property type="match status" value="1"/>
</dbReference>
<dbReference type="InterPro" id="IPR043926">
    <property type="entry name" value="ABCG_dom"/>
</dbReference>
<keyword evidence="12" id="KW-1185">Reference proteome</keyword>
<dbReference type="Pfam" id="PF19055">
    <property type="entry name" value="ABC2_membrane_7"/>
    <property type="match status" value="2"/>
</dbReference>
<evidence type="ECO:0000256" key="7">
    <source>
        <dbReference type="ARBA" id="ARBA00023136"/>
    </source>
</evidence>
<evidence type="ECO:0000256" key="2">
    <source>
        <dbReference type="ARBA" id="ARBA00022448"/>
    </source>
</evidence>
<keyword evidence="2" id="KW-0813">Transport</keyword>
<gene>
    <name evidence="11" type="ORF">PGLA1383_LOCUS45614</name>
</gene>
<feature type="domain" description="ABC transporter" evidence="10">
    <location>
        <begin position="212"/>
        <end position="453"/>
    </location>
</feature>
<evidence type="ECO:0000256" key="9">
    <source>
        <dbReference type="SAM" id="SignalP"/>
    </source>
</evidence>
<evidence type="ECO:0000313" key="12">
    <source>
        <dbReference type="Proteomes" id="UP000654075"/>
    </source>
</evidence>
<proteinExistence type="predicted"/>
<protein>
    <recommendedName>
        <fullName evidence="10">ABC transporter domain-containing protein</fullName>
    </recommendedName>
</protein>
<evidence type="ECO:0000256" key="4">
    <source>
        <dbReference type="ARBA" id="ARBA00022741"/>
    </source>
</evidence>
<dbReference type="EMBL" id="CAJNNV010029578">
    <property type="protein sequence ID" value="CAE8629040.1"/>
    <property type="molecule type" value="Genomic_DNA"/>
</dbReference>
<keyword evidence="6 8" id="KW-1133">Transmembrane helix</keyword>
<organism evidence="11 12">
    <name type="scientific">Polarella glacialis</name>
    <name type="common">Dinoflagellate</name>
    <dbReference type="NCBI Taxonomy" id="89957"/>
    <lineage>
        <taxon>Eukaryota</taxon>
        <taxon>Sar</taxon>
        <taxon>Alveolata</taxon>
        <taxon>Dinophyceae</taxon>
        <taxon>Suessiales</taxon>
        <taxon>Suessiaceae</taxon>
        <taxon>Polarella</taxon>
    </lineage>
</organism>
<evidence type="ECO:0000256" key="1">
    <source>
        <dbReference type="ARBA" id="ARBA00004141"/>
    </source>
</evidence>
<evidence type="ECO:0000256" key="8">
    <source>
        <dbReference type="SAM" id="Phobius"/>
    </source>
</evidence>
<dbReference type="Pfam" id="PF00005">
    <property type="entry name" value="ABC_tran"/>
    <property type="match status" value="1"/>
</dbReference>
<feature type="chain" id="PRO_5032317581" description="ABC transporter domain-containing protein" evidence="9">
    <location>
        <begin position="23"/>
        <end position="847"/>
    </location>
</feature>
<feature type="transmembrane region" description="Helical" evidence="8">
    <location>
        <begin position="151"/>
        <end position="176"/>
    </location>
</feature>
<dbReference type="Gene3D" id="3.40.50.300">
    <property type="entry name" value="P-loop containing nucleotide triphosphate hydrolases"/>
    <property type="match status" value="1"/>
</dbReference>
<dbReference type="PANTHER" id="PTHR48041:SF91">
    <property type="entry name" value="ABC TRANSPORTER G FAMILY MEMBER 28"/>
    <property type="match status" value="1"/>
</dbReference>
<keyword evidence="9" id="KW-0732">Signal</keyword>
<evidence type="ECO:0000256" key="5">
    <source>
        <dbReference type="ARBA" id="ARBA00022840"/>
    </source>
</evidence>
<evidence type="ECO:0000313" key="11">
    <source>
        <dbReference type="EMBL" id="CAE8629040.1"/>
    </source>
</evidence>
<dbReference type="GO" id="GO:0140359">
    <property type="term" value="F:ABC-type transporter activity"/>
    <property type="evidence" value="ECO:0007669"/>
    <property type="project" value="InterPro"/>
</dbReference>
<sequence length="847" mass="91524">MAMVMMMLRVVVLTAMSDVASGQPGGTSSSGSSSGPSSSPSWWVGAISSDLGCSKNAALLLLAGNQTQCSATEIYTGLASVGECVACSSAPKGPGYYCQDNTAVLCPNGHYCPDYLTKAECPKGTWCRAGFVQPEDCSFVISCPQGSEKQLAGPGLLFGLILFLVCICSCSCCFRIRAVREQEHIRDEAAKIQDGAVVLGQGLGQTAYSVAIEFEDVGMKLKSNGLDILSGITGKFPAGSLVALMGPSGGGKTTFMNALCGRASYGTIRGSIKINGKAGSVQDFPKLVGYVPQDDIMHADLTVHQNLYFNAQLRLPAGTSSEQVLEHVNKTIKVLGLEHVAHNLVGSAERRGISGGQKKRVNIGMELAAMPAVIFMDEPTSGLDGAATIQLARCLSELSRSGLTIICVIHQPRWAVFDCFTHLLLLGEGGRMVYSGQAKMSESYFDDTGFRLPPRENPADWMIDIVCGMSPRYQSKSSDDVDAAFAAPHDLFELWDSKCKAQNPYEDSSLVMGEPLSQDRSTPGRLKQTWIFLVRNARQWNKVSFLSTLALLFLCGAVFGLLMTSIATFSYGAMFAMLTGNGFIFFMITTVNSRSVFGFERLQYLREFKSGTSSGAYWLAKITFDLINVFMYSLAYSLPLFWLQPLPAMSYGQYLVVFIMSAWYHSGLGMLFSVTFSSTSASLLLCVFAPMVLQLAFAGTLIKISDMSAGQKALSSISCGRWYNQELYIRELQHFPEHTHKFPEVVKQLASIQADLDDAGVGILNLAILGLLLRIWALIVLALLKYSEGGNCITQLRFVAGKHLRHLGLVVGPSPKPGDVVVATVTRSSSSLHPLRSVQVEPAQIPV</sequence>
<evidence type="ECO:0000256" key="3">
    <source>
        <dbReference type="ARBA" id="ARBA00022692"/>
    </source>
</evidence>
<dbReference type="PROSITE" id="PS00211">
    <property type="entry name" value="ABC_TRANSPORTER_1"/>
    <property type="match status" value="1"/>
</dbReference>
<dbReference type="InterPro" id="IPR017871">
    <property type="entry name" value="ABC_transporter-like_CS"/>
</dbReference>
<name>A0A813GU75_POLGL</name>
<dbReference type="Proteomes" id="UP000654075">
    <property type="component" value="Unassembled WGS sequence"/>
</dbReference>
<dbReference type="GO" id="GO:0016020">
    <property type="term" value="C:membrane"/>
    <property type="evidence" value="ECO:0007669"/>
    <property type="project" value="UniProtKB-SubCell"/>
</dbReference>
<dbReference type="FunFam" id="3.40.50.300:FF:000367">
    <property type="entry name" value="ABC transporter G family member 24"/>
    <property type="match status" value="1"/>
</dbReference>
<dbReference type="GO" id="GO:0005524">
    <property type="term" value="F:ATP binding"/>
    <property type="evidence" value="ECO:0007669"/>
    <property type="project" value="UniProtKB-KW"/>
</dbReference>
<dbReference type="InterPro" id="IPR003439">
    <property type="entry name" value="ABC_transporter-like_ATP-bd"/>
</dbReference>
<keyword evidence="4" id="KW-0547">Nucleotide-binding</keyword>
<dbReference type="PROSITE" id="PS50893">
    <property type="entry name" value="ABC_TRANSPORTER_2"/>
    <property type="match status" value="1"/>
</dbReference>